<accession>A0A9D2C994</accession>
<proteinExistence type="predicted"/>
<dbReference type="InterPro" id="IPR009737">
    <property type="entry name" value="Aim32/Apd1-like"/>
</dbReference>
<dbReference type="Proteomes" id="UP000824005">
    <property type="component" value="Unassembled WGS sequence"/>
</dbReference>
<dbReference type="Pfam" id="PF06999">
    <property type="entry name" value="Suc_Fer-like"/>
    <property type="match status" value="1"/>
</dbReference>
<protein>
    <recommendedName>
        <fullName evidence="3">Sucrase ferredoxin</fullName>
    </recommendedName>
</protein>
<reference evidence="1" key="2">
    <citation type="submission" date="2021-04" db="EMBL/GenBank/DDBJ databases">
        <authorList>
            <person name="Gilroy R."/>
        </authorList>
    </citation>
    <scope>NUCLEOTIDE SEQUENCE</scope>
    <source>
        <strain evidence="1">ChiGjej1B1-98</strain>
    </source>
</reference>
<dbReference type="EMBL" id="DXDC01000363">
    <property type="protein sequence ID" value="HIY66991.1"/>
    <property type="molecule type" value="Genomic_DNA"/>
</dbReference>
<evidence type="ECO:0008006" key="3">
    <source>
        <dbReference type="Google" id="ProtNLM"/>
    </source>
</evidence>
<sequence>MTDSCRAPELKTGPSRREGACSILSQRAEEPLAGTAYTDSRWLLVEHPGPWPSQAVDAALPGDVLAEIRERAPGVRLALIRQPHARRVDAPIAFLTGGRPEAWLRRVQLRSYRDLVDLDLEAIADSHEPSDGEPVTEPTFFVCTHGRREVCCAEFGRPVLRAIATGGFAPWEITHIGGDRFAASMVVFPLGHYFGHLNPVSGLSAARRYATDTLQLGNLRGRSGYPNSVQTAELLLRERLSVFGIHDATVLSWHELDERATVDIRVMGDVHRVELIGHQHPEQLINGCGDDAVRIPRRYWVAEADES</sequence>
<organism evidence="1 2">
    <name type="scientific">Candidatus Agrococcus pullicola</name>
    <dbReference type="NCBI Taxonomy" id="2838429"/>
    <lineage>
        <taxon>Bacteria</taxon>
        <taxon>Bacillati</taxon>
        <taxon>Actinomycetota</taxon>
        <taxon>Actinomycetes</taxon>
        <taxon>Micrococcales</taxon>
        <taxon>Microbacteriaceae</taxon>
        <taxon>Agrococcus</taxon>
    </lineage>
</organism>
<reference evidence="1" key="1">
    <citation type="journal article" date="2021" name="PeerJ">
        <title>Extensive microbial diversity within the chicken gut microbiome revealed by metagenomics and culture.</title>
        <authorList>
            <person name="Gilroy R."/>
            <person name="Ravi A."/>
            <person name="Getino M."/>
            <person name="Pursley I."/>
            <person name="Horton D.L."/>
            <person name="Alikhan N.F."/>
            <person name="Baker D."/>
            <person name="Gharbi K."/>
            <person name="Hall N."/>
            <person name="Watson M."/>
            <person name="Adriaenssens E.M."/>
            <person name="Foster-Nyarko E."/>
            <person name="Jarju S."/>
            <person name="Secka A."/>
            <person name="Antonio M."/>
            <person name="Oren A."/>
            <person name="Chaudhuri R.R."/>
            <person name="La Ragione R."/>
            <person name="Hildebrand F."/>
            <person name="Pallen M.J."/>
        </authorList>
    </citation>
    <scope>NUCLEOTIDE SEQUENCE</scope>
    <source>
        <strain evidence="1">ChiGjej1B1-98</strain>
    </source>
</reference>
<name>A0A9D2C994_9MICO</name>
<evidence type="ECO:0000313" key="2">
    <source>
        <dbReference type="Proteomes" id="UP000824005"/>
    </source>
</evidence>
<gene>
    <name evidence="1" type="ORF">H9830_12025</name>
</gene>
<comment type="caution">
    <text evidence="1">The sequence shown here is derived from an EMBL/GenBank/DDBJ whole genome shotgun (WGS) entry which is preliminary data.</text>
</comment>
<dbReference type="AlphaFoldDB" id="A0A9D2C994"/>
<evidence type="ECO:0000313" key="1">
    <source>
        <dbReference type="EMBL" id="HIY66991.1"/>
    </source>
</evidence>